<dbReference type="SUPFAM" id="SSF54427">
    <property type="entry name" value="NTF2-like"/>
    <property type="match status" value="1"/>
</dbReference>
<dbReference type="Gene3D" id="3.10.450.50">
    <property type="match status" value="1"/>
</dbReference>
<evidence type="ECO:0000256" key="1">
    <source>
        <dbReference type="SAM" id="MobiDB-lite"/>
    </source>
</evidence>
<evidence type="ECO:0000256" key="2">
    <source>
        <dbReference type="SAM" id="SignalP"/>
    </source>
</evidence>
<accession>A0ABX1HHA2</accession>
<evidence type="ECO:0000313" key="4">
    <source>
        <dbReference type="EMBL" id="NKI88447.1"/>
    </source>
</evidence>
<keyword evidence="2" id="KW-0732">Signal</keyword>
<proteinExistence type="predicted"/>
<reference evidence="4 5" key="1">
    <citation type="submission" date="2020-03" db="EMBL/GenBank/DDBJ databases">
        <title>Genomic Encyclopedia of Type Strains, Phase IV (KMG-V): Genome sequencing to study the core and pangenomes of soil and plant-associated prokaryotes.</title>
        <authorList>
            <person name="Whitman W."/>
        </authorList>
    </citation>
    <scope>NUCLEOTIDE SEQUENCE [LARGE SCALE GENOMIC DNA]</scope>
    <source>
        <strain evidence="4 5">1B</strain>
    </source>
</reference>
<dbReference type="InterPro" id="IPR027843">
    <property type="entry name" value="DUF4440"/>
</dbReference>
<evidence type="ECO:0000259" key="3">
    <source>
        <dbReference type="Pfam" id="PF14534"/>
    </source>
</evidence>
<dbReference type="Proteomes" id="UP000717634">
    <property type="component" value="Unassembled WGS sequence"/>
</dbReference>
<feature type="domain" description="DUF4440" evidence="3">
    <location>
        <begin position="54"/>
        <end position="165"/>
    </location>
</feature>
<gene>
    <name evidence="4" type="ORF">HBN54_001034</name>
</gene>
<evidence type="ECO:0000313" key="5">
    <source>
        <dbReference type="Proteomes" id="UP000717634"/>
    </source>
</evidence>
<dbReference type="RefSeq" id="WP_168672077.1">
    <property type="nucleotide sequence ID" value="NZ_JAAVTK010000002.1"/>
</dbReference>
<keyword evidence="5" id="KW-1185">Reference proteome</keyword>
<feature type="compositionally biased region" description="Pro residues" evidence="1">
    <location>
        <begin position="23"/>
        <end position="43"/>
    </location>
</feature>
<name>A0ABX1HHA2_9BACT</name>
<feature type="region of interest" description="Disordered" evidence="1">
    <location>
        <begin position="23"/>
        <end position="46"/>
    </location>
</feature>
<comment type="caution">
    <text evidence="4">The sequence shown here is derived from an EMBL/GenBank/DDBJ whole genome shotgun (WGS) entry which is preliminary data.</text>
</comment>
<dbReference type="EMBL" id="JAAVTK010000002">
    <property type="protein sequence ID" value="NKI88447.1"/>
    <property type="molecule type" value="Genomic_DNA"/>
</dbReference>
<protein>
    <submittedName>
        <fullName evidence="4">Ketosteroid isomerase-like protein</fullName>
    </submittedName>
</protein>
<sequence>MRKILVGLTLLCALSGIGAYGQTPPPKAGPGSPPPPTAAPAPKPATRDELYQTVARLDTEMFAAFNAHDVSKLMAYFADNVEFYHDKGGLSNFAQTQEGFARLFAQSPDITRTLVPGTLEVYPVKDYGAMHIATQRFCHVENGRNDCGNSKFVMVWQQQAGSWKITRVVSYDH</sequence>
<dbReference type="Pfam" id="PF14534">
    <property type="entry name" value="DUF4440"/>
    <property type="match status" value="1"/>
</dbReference>
<dbReference type="InterPro" id="IPR032710">
    <property type="entry name" value="NTF2-like_dom_sf"/>
</dbReference>
<feature type="chain" id="PRO_5046168079" evidence="2">
    <location>
        <begin position="22"/>
        <end position="173"/>
    </location>
</feature>
<feature type="signal peptide" evidence="2">
    <location>
        <begin position="1"/>
        <end position="21"/>
    </location>
</feature>
<organism evidence="4 5">
    <name type="scientific">Hymenobacter artigasi</name>
    <dbReference type="NCBI Taxonomy" id="2719616"/>
    <lineage>
        <taxon>Bacteria</taxon>
        <taxon>Pseudomonadati</taxon>
        <taxon>Bacteroidota</taxon>
        <taxon>Cytophagia</taxon>
        <taxon>Cytophagales</taxon>
        <taxon>Hymenobacteraceae</taxon>
        <taxon>Hymenobacter</taxon>
    </lineage>
</organism>